<sequence>MEMFKELTQLHGVSGYETAVAAYIREKLAPLADEIITDPNGSVIAYFKGTGENKKRIELAAHTDEIGFQVIKIEEDGRILFKELGTCWMFTTYQSRVRFRNGTVGVVASRIPPEKLSAGGYAKYTDCYIDIGLHSKAEVMEYVDVGDVACYEGPYTELAKGYITAKAIDDRVGCYMLMQAIMNVQKPKNDIYLAFTVQEEVGTRGGQVTAQRIQPDIGVAVDVTPCHDRPGDLEGSNTLGNGVAIKISDTHSISDEGLVQKSIELCKANNLPYQKDVIYVGGTDAGAMTLVGGGIKTVGFSVVTRYTHGPNAIVHAGDIQATVKLLEAFMNADFEL</sequence>
<dbReference type="SUPFAM" id="SSF53187">
    <property type="entry name" value="Zn-dependent exopeptidases"/>
    <property type="match status" value="1"/>
</dbReference>
<evidence type="ECO:0000313" key="8">
    <source>
        <dbReference type="Proteomes" id="UP001299220"/>
    </source>
</evidence>
<protein>
    <submittedName>
        <fullName evidence="7">M20/M25/M40 family metallo-hydrolase</fullName>
    </submittedName>
</protein>
<keyword evidence="4" id="KW-0479">Metal-binding</keyword>
<accession>A0ABS9CQQ0</accession>
<organism evidence="7 8">
    <name type="scientific">Anaeromassilibacillus senegalensis</name>
    <dbReference type="NCBI Taxonomy" id="1673717"/>
    <lineage>
        <taxon>Bacteria</taxon>
        <taxon>Bacillati</taxon>
        <taxon>Bacillota</taxon>
        <taxon>Clostridia</taxon>
        <taxon>Eubacteriales</taxon>
        <taxon>Acutalibacteraceae</taxon>
        <taxon>Anaeromassilibacillus</taxon>
    </lineage>
</organism>
<evidence type="ECO:0000256" key="3">
    <source>
        <dbReference type="ARBA" id="ARBA00022670"/>
    </source>
</evidence>
<dbReference type="PIRSF" id="PIRSF001123">
    <property type="entry name" value="PepA_GA"/>
    <property type="match status" value="1"/>
</dbReference>
<evidence type="ECO:0000256" key="4">
    <source>
        <dbReference type="ARBA" id="ARBA00022723"/>
    </source>
</evidence>
<keyword evidence="5" id="KW-0378">Hydrolase</keyword>
<dbReference type="EMBL" id="JAFBIT010000003">
    <property type="protein sequence ID" value="MCF2653095.1"/>
    <property type="molecule type" value="Genomic_DNA"/>
</dbReference>
<proteinExistence type="inferred from homology"/>
<evidence type="ECO:0000256" key="5">
    <source>
        <dbReference type="ARBA" id="ARBA00022801"/>
    </source>
</evidence>
<dbReference type="Gene3D" id="3.40.630.10">
    <property type="entry name" value="Zn peptidases"/>
    <property type="match status" value="1"/>
</dbReference>
<keyword evidence="8" id="KW-1185">Reference proteome</keyword>
<evidence type="ECO:0000256" key="2">
    <source>
        <dbReference type="ARBA" id="ARBA00022438"/>
    </source>
</evidence>
<evidence type="ECO:0000256" key="1">
    <source>
        <dbReference type="ARBA" id="ARBA00006272"/>
    </source>
</evidence>
<name>A0ABS9CQQ0_9FIRM</name>
<comment type="similarity">
    <text evidence="1 6">Belongs to the peptidase M42 family.</text>
</comment>
<dbReference type="InterPro" id="IPR023367">
    <property type="entry name" value="Peptidase_M42_dom2"/>
</dbReference>
<dbReference type="PANTHER" id="PTHR32481">
    <property type="entry name" value="AMINOPEPTIDASE"/>
    <property type="match status" value="1"/>
</dbReference>
<dbReference type="Gene3D" id="2.40.30.40">
    <property type="entry name" value="Peptidase M42, domain 2"/>
    <property type="match status" value="1"/>
</dbReference>
<dbReference type="Proteomes" id="UP001299220">
    <property type="component" value="Unassembled WGS sequence"/>
</dbReference>
<gene>
    <name evidence="7" type="ORF">JQM67_10830</name>
</gene>
<dbReference type="InterPro" id="IPR051464">
    <property type="entry name" value="Peptidase_M42_aminopept"/>
</dbReference>
<keyword evidence="3" id="KW-0645">Protease</keyword>
<dbReference type="RefSeq" id="WP_235324118.1">
    <property type="nucleotide sequence ID" value="NZ_JAFBIT010000003.1"/>
</dbReference>
<evidence type="ECO:0000256" key="6">
    <source>
        <dbReference type="PIRNR" id="PIRNR001123"/>
    </source>
</evidence>
<comment type="caution">
    <text evidence="7">The sequence shown here is derived from an EMBL/GenBank/DDBJ whole genome shotgun (WGS) entry which is preliminary data.</text>
</comment>
<dbReference type="Pfam" id="PF05343">
    <property type="entry name" value="Peptidase_M42"/>
    <property type="match status" value="1"/>
</dbReference>
<keyword evidence="2" id="KW-0031">Aminopeptidase</keyword>
<evidence type="ECO:0000313" key="7">
    <source>
        <dbReference type="EMBL" id="MCF2653095.1"/>
    </source>
</evidence>
<reference evidence="7 8" key="1">
    <citation type="submission" date="2020-12" db="EMBL/GenBank/DDBJ databases">
        <title>Whole genome sequences of gut porcine anaerobes.</title>
        <authorList>
            <person name="Kubasova T."/>
            <person name="Jahodarova E."/>
            <person name="Rychlik I."/>
        </authorList>
    </citation>
    <scope>NUCLEOTIDE SEQUENCE [LARGE SCALE GENOMIC DNA]</scope>
    <source>
        <strain evidence="7 8">An867</strain>
    </source>
</reference>
<dbReference type="InterPro" id="IPR008007">
    <property type="entry name" value="Peptidase_M42"/>
</dbReference>
<dbReference type="PANTHER" id="PTHR32481:SF7">
    <property type="entry name" value="AMINOPEPTIDASE YHFE-RELATED"/>
    <property type="match status" value="1"/>
</dbReference>
<dbReference type="SUPFAM" id="SSF101821">
    <property type="entry name" value="Aminopeptidase/glucanase lid domain"/>
    <property type="match status" value="1"/>
</dbReference>